<organism evidence="1 2">
    <name type="scientific">Acetobacter malorum DSM 14337</name>
    <dbReference type="NCBI Taxonomy" id="1307910"/>
    <lineage>
        <taxon>Bacteria</taxon>
        <taxon>Pseudomonadati</taxon>
        <taxon>Pseudomonadota</taxon>
        <taxon>Alphaproteobacteria</taxon>
        <taxon>Acetobacterales</taxon>
        <taxon>Acetobacteraceae</taxon>
        <taxon>Acetobacter</taxon>
    </lineage>
</organism>
<evidence type="ECO:0000313" key="1">
    <source>
        <dbReference type="EMBL" id="GBQ85855.1"/>
    </source>
</evidence>
<reference evidence="1" key="1">
    <citation type="submission" date="2013-04" db="EMBL/GenBank/DDBJ databases">
        <title>The genome sequencing project of 58 acetic acid bacteria.</title>
        <authorList>
            <person name="Okamoto-Kainuma A."/>
            <person name="Ishikawa M."/>
            <person name="Umino S."/>
            <person name="Koizumi Y."/>
            <person name="Shiwa Y."/>
            <person name="Yoshikawa H."/>
            <person name="Matsutani M."/>
            <person name="Matsushita K."/>
        </authorList>
    </citation>
    <scope>NUCLEOTIDE SEQUENCE</scope>
    <source>
        <strain evidence="1">DSM 14337</strain>
    </source>
</reference>
<proteinExistence type="predicted"/>
<accession>A0ABQ0Q025</accession>
<name>A0ABQ0Q025_9PROT</name>
<dbReference type="EMBL" id="BAPF01000056">
    <property type="protein sequence ID" value="GBQ85855.1"/>
    <property type="molecule type" value="Genomic_DNA"/>
</dbReference>
<sequence>MRGLEEVLPFWSEGHIVEEKPGISFTRADRAFVKASQAFNSVGTPLIVTGRKGSGRLPMAFCLAELWAVSNKKGKPRKRRISVNVVSSVSRKDILEELAQAAEKGGEDWALVLQMTNSPDEWARAAKISQRADPDLFILDDIDSHEQADAAIDLIKNGYKVILVTTGSAGTVKGDSMPDMILRMLVGRFPATSVPVLDTTRKSEA</sequence>
<dbReference type="Proteomes" id="UP001065047">
    <property type="component" value="Unassembled WGS sequence"/>
</dbReference>
<evidence type="ECO:0000313" key="2">
    <source>
        <dbReference type="Proteomes" id="UP001065047"/>
    </source>
</evidence>
<protein>
    <submittedName>
        <fullName evidence="1">Uncharacterized protein</fullName>
    </submittedName>
</protein>
<keyword evidence="2" id="KW-1185">Reference proteome</keyword>
<gene>
    <name evidence="1" type="ORF">AA14337_3178</name>
</gene>
<comment type="caution">
    <text evidence="1">The sequence shown here is derived from an EMBL/GenBank/DDBJ whole genome shotgun (WGS) entry which is preliminary data.</text>
</comment>